<dbReference type="InterPro" id="IPR009057">
    <property type="entry name" value="Homeodomain-like_sf"/>
</dbReference>
<dbReference type="Proteomes" id="UP000034543">
    <property type="component" value="Unassembled WGS sequence"/>
</dbReference>
<dbReference type="EMBL" id="LCFB01000038">
    <property type="protein sequence ID" value="KKS83476.1"/>
    <property type="molecule type" value="Genomic_DNA"/>
</dbReference>
<name>A0A0G1EKB0_9BACT</name>
<dbReference type="Pfam" id="PF13384">
    <property type="entry name" value="HTH_23"/>
    <property type="match status" value="1"/>
</dbReference>
<sequence length="182" mass="21706">MTKLAQTPPERIAEVKQFLNKTKDIHEKDRARAIVKLIEGKRRREVADFLEVNIVTVDEWQRKFRRLGIAGLKSKPQIGNRHLLTRKQKDEIKQTITKKRPEEAGLTGKFWNVPLLKTHVKNVYHVLYQSPESYRRLFSYCGFTFHKPVKVNKKQRAHARRRFEVTLKKRSDGTREKAVWYW</sequence>
<evidence type="ECO:0000313" key="2">
    <source>
        <dbReference type="EMBL" id="KKS83476.1"/>
    </source>
</evidence>
<dbReference type="InterPro" id="IPR025959">
    <property type="entry name" value="Winged_HTH_dom"/>
</dbReference>
<protein>
    <submittedName>
        <fullName evidence="2">Transposase</fullName>
    </submittedName>
</protein>
<dbReference type="STRING" id="1618436.UV59_C0038G0001"/>
<proteinExistence type="predicted"/>
<feature type="domain" description="Winged helix-turn helix" evidence="1">
    <location>
        <begin position="109"/>
        <end position="164"/>
    </location>
</feature>
<dbReference type="AlphaFoldDB" id="A0A0G1EKB0"/>
<comment type="caution">
    <text evidence="2">The sequence shown here is derived from an EMBL/GenBank/DDBJ whole genome shotgun (WGS) entry which is preliminary data.</text>
</comment>
<dbReference type="SUPFAM" id="SSF46689">
    <property type="entry name" value="Homeodomain-like"/>
    <property type="match status" value="1"/>
</dbReference>
<gene>
    <name evidence="2" type="ORF">UV59_C0038G0001</name>
</gene>
<organism evidence="2 3">
    <name type="scientific">Candidatus Gottesmanbacteria bacterium GW2011_GWA1_43_11</name>
    <dbReference type="NCBI Taxonomy" id="1618436"/>
    <lineage>
        <taxon>Bacteria</taxon>
        <taxon>Candidatus Gottesmaniibacteriota</taxon>
    </lineage>
</organism>
<accession>A0A0G1EKB0</accession>
<evidence type="ECO:0000259" key="1">
    <source>
        <dbReference type="Pfam" id="PF13592"/>
    </source>
</evidence>
<reference evidence="2 3" key="1">
    <citation type="journal article" date="2015" name="Nature">
        <title>rRNA introns, odd ribosomes, and small enigmatic genomes across a large radiation of phyla.</title>
        <authorList>
            <person name="Brown C.T."/>
            <person name="Hug L.A."/>
            <person name="Thomas B.C."/>
            <person name="Sharon I."/>
            <person name="Castelle C.J."/>
            <person name="Singh A."/>
            <person name="Wilkins M.J."/>
            <person name="Williams K.H."/>
            <person name="Banfield J.F."/>
        </authorList>
    </citation>
    <scope>NUCLEOTIDE SEQUENCE [LARGE SCALE GENOMIC DNA]</scope>
</reference>
<evidence type="ECO:0000313" key="3">
    <source>
        <dbReference type="Proteomes" id="UP000034543"/>
    </source>
</evidence>
<dbReference type="Pfam" id="PF13592">
    <property type="entry name" value="HTH_33"/>
    <property type="match status" value="1"/>
</dbReference>